<dbReference type="GO" id="GO:0003824">
    <property type="term" value="F:catalytic activity"/>
    <property type="evidence" value="ECO:0007669"/>
    <property type="project" value="InterPro"/>
</dbReference>
<comment type="caution">
    <text evidence="2">The sequence shown here is derived from an EMBL/GenBank/DDBJ whole genome shotgun (WGS) entry which is preliminary data.</text>
</comment>
<dbReference type="EMBL" id="QJJQ01000001">
    <property type="protein sequence ID" value="PXW90602.1"/>
    <property type="molecule type" value="Genomic_DNA"/>
</dbReference>
<name>A0A2V3W914_9BACI</name>
<feature type="domain" description="MOSC" evidence="1">
    <location>
        <begin position="37"/>
        <end position="171"/>
    </location>
</feature>
<dbReference type="Pfam" id="PF03475">
    <property type="entry name" value="YiiM_3-alpha"/>
    <property type="match status" value="1"/>
</dbReference>
<gene>
    <name evidence="2" type="ORF">DFR56_101515</name>
</gene>
<dbReference type="InterPro" id="IPR005302">
    <property type="entry name" value="MoCF_Sase_C"/>
</dbReference>
<dbReference type="PANTHER" id="PTHR30212">
    <property type="entry name" value="PROTEIN YIIM"/>
    <property type="match status" value="1"/>
</dbReference>
<dbReference type="Pfam" id="PF03473">
    <property type="entry name" value="MOSC"/>
    <property type="match status" value="1"/>
</dbReference>
<reference evidence="2 3" key="1">
    <citation type="submission" date="2018-05" db="EMBL/GenBank/DDBJ databases">
        <title>Genomic Encyclopedia of Type Strains, Phase IV (KMG-IV): sequencing the most valuable type-strain genomes for metagenomic binning, comparative biology and taxonomic classification.</title>
        <authorList>
            <person name="Goeker M."/>
        </authorList>
    </citation>
    <scope>NUCLEOTIDE SEQUENCE [LARGE SCALE GENOMIC DNA]</scope>
    <source>
        <strain evidence="2 3">DSM 28556</strain>
    </source>
</reference>
<dbReference type="RefSeq" id="WP_110393848.1">
    <property type="nucleotide sequence ID" value="NZ_JADIJL010000001.1"/>
</dbReference>
<evidence type="ECO:0000313" key="2">
    <source>
        <dbReference type="EMBL" id="PXW90602.1"/>
    </source>
</evidence>
<organism evidence="2 3">
    <name type="scientific">Pseudogracilibacillus auburnensis</name>
    <dbReference type="NCBI Taxonomy" id="1494959"/>
    <lineage>
        <taxon>Bacteria</taxon>
        <taxon>Bacillati</taxon>
        <taxon>Bacillota</taxon>
        <taxon>Bacilli</taxon>
        <taxon>Bacillales</taxon>
        <taxon>Bacillaceae</taxon>
        <taxon>Pseudogracilibacillus</taxon>
    </lineage>
</organism>
<proteinExistence type="predicted"/>
<dbReference type="AlphaFoldDB" id="A0A2V3W914"/>
<dbReference type="InterPro" id="IPR011037">
    <property type="entry name" value="Pyrv_Knase-like_insert_dom_sf"/>
</dbReference>
<keyword evidence="3" id="KW-1185">Reference proteome</keyword>
<evidence type="ECO:0000259" key="1">
    <source>
        <dbReference type="PROSITE" id="PS51340"/>
    </source>
</evidence>
<dbReference type="SUPFAM" id="SSF50800">
    <property type="entry name" value="PK beta-barrel domain-like"/>
    <property type="match status" value="1"/>
</dbReference>
<dbReference type="InterPro" id="IPR005163">
    <property type="entry name" value="Tri_helical_YiiM-like"/>
</dbReference>
<accession>A0A2V3W914</accession>
<dbReference type="Proteomes" id="UP000247978">
    <property type="component" value="Unassembled WGS sequence"/>
</dbReference>
<sequence>MNVPFIKELRTGKVKQLGKKHAKEPMDRPWETGMFKEKREGKWWLQKTGLVEDEVADTKIHGGPEKALFAYPLQHYTYWKNDLNMEIDAGAMGENLVITEANEFSMFIGDTYQFGEAIIQVSQPRQPCWKPARRFNVLDFALRIQNSGLTGWYYRVLKEGYVEAGTELTLLERPFPQWSIAACNEVMHIHKADLAAAYDLASCELLAENWKRTLHKRLRGQESSLEKRIYGANKE</sequence>
<evidence type="ECO:0000313" key="3">
    <source>
        <dbReference type="Proteomes" id="UP000247978"/>
    </source>
</evidence>
<dbReference type="PANTHER" id="PTHR30212:SF2">
    <property type="entry name" value="PROTEIN YIIM"/>
    <property type="match status" value="1"/>
</dbReference>
<protein>
    <submittedName>
        <fullName evidence="2">MOSC domain-containing protein YiiM</fullName>
    </submittedName>
</protein>
<dbReference type="PROSITE" id="PS51340">
    <property type="entry name" value="MOSC"/>
    <property type="match status" value="1"/>
</dbReference>
<dbReference type="InterPro" id="IPR052353">
    <property type="entry name" value="Benzoxazolinone_Detox_Enz"/>
</dbReference>
<dbReference type="OrthoDB" id="9786134at2"/>
<dbReference type="Gene3D" id="2.40.33.20">
    <property type="entry name" value="PK beta-barrel domain-like"/>
    <property type="match status" value="1"/>
</dbReference>
<dbReference type="GO" id="GO:0030151">
    <property type="term" value="F:molybdenum ion binding"/>
    <property type="evidence" value="ECO:0007669"/>
    <property type="project" value="InterPro"/>
</dbReference>
<dbReference type="GO" id="GO:0030170">
    <property type="term" value="F:pyridoxal phosphate binding"/>
    <property type="evidence" value="ECO:0007669"/>
    <property type="project" value="InterPro"/>
</dbReference>